<feature type="non-terminal residue" evidence="2">
    <location>
        <position position="1"/>
    </location>
</feature>
<reference evidence="2" key="1">
    <citation type="submission" date="2022-08" db="EMBL/GenBank/DDBJ databases">
        <authorList>
            <consortium name="DOE Joint Genome Institute"/>
            <person name="Min B."/>
            <person name="Riley R."/>
            <person name="Sierra-Patev S."/>
            <person name="Naranjo-Ortiz M."/>
            <person name="Looney B."/>
            <person name="Konkel Z."/>
            <person name="Slot J.C."/>
            <person name="Sakamoto Y."/>
            <person name="Steenwyk J.L."/>
            <person name="Rokas A."/>
            <person name="Carro J."/>
            <person name="Camarero S."/>
            <person name="Ferreira P."/>
            <person name="Molpeceres G."/>
            <person name="Ruiz-Duenas F.J."/>
            <person name="Serrano A."/>
            <person name="Henrissat B."/>
            <person name="Drula E."/>
            <person name="Hughes K.W."/>
            <person name="Mata J.L."/>
            <person name="Ishikawa N.K."/>
            <person name="Vargas-Isla R."/>
            <person name="Ushijima S."/>
            <person name="Smith C.A."/>
            <person name="Ahrendt S."/>
            <person name="Andreopoulos W."/>
            <person name="He G."/>
            <person name="Labutti K."/>
            <person name="Lipzen A."/>
            <person name="Ng V."/>
            <person name="Sandor L."/>
            <person name="Barry K."/>
            <person name="Martinez A.T."/>
            <person name="Xiao Y."/>
            <person name="Gibbons J.G."/>
            <person name="Terashima K."/>
            <person name="Hibbett D.S."/>
            <person name="Grigoriev I.V."/>
        </authorList>
    </citation>
    <scope>NUCLEOTIDE SEQUENCE</scope>
    <source>
        <strain evidence="2">Sp2 HRB7682 ss15</strain>
    </source>
</reference>
<sequence>PSSCRPYSSLQMFANMADSGSGGVGLLGTQGHPRTTTSVGFPGMSVLGRANQQRLEHASTSLPRTKTNSERKRGKATRPPSLVQRGAPEPKIEDCLQRAAGGEQVVNLDVSIHLPRPRNNELRHLGVSPQMVQYICTQDSVRMVLGALHLFHQYPNLPITTTICAIFDNIVQKLRTKYNLPSLSTSLPLPPHERLPIQLLAYSNNGRNNGTHKNVKMRISPFDNGTTLQDLLSDGQQFAIPRLAITRDNHFHIQAIIRQYPLEANVALADIYLGIDTNVRIHRCLSKRFLSMFRNDVDA</sequence>
<reference evidence="2" key="2">
    <citation type="journal article" date="2023" name="Proc. Natl. Acad. Sci. U.S.A.">
        <title>A global phylogenomic analysis of the shiitake genus Lentinula.</title>
        <authorList>
            <person name="Sierra-Patev S."/>
            <person name="Min B."/>
            <person name="Naranjo-Ortiz M."/>
            <person name="Looney B."/>
            <person name="Konkel Z."/>
            <person name="Slot J.C."/>
            <person name="Sakamoto Y."/>
            <person name="Steenwyk J.L."/>
            <person name="Rokas A."/>
            <person name="Carro J."/>
            <person name="Camarero S."/>
            <person name="Ferreira P."/>
            <person name="Molpeceres G."/>
            <person name="Ruiz-Duenas F.J."/>
            <person name="Serrano A."/>
            <person name="Henrissat B."/>
            <person name="Drula E."/>
            <person name="Hughes K.W."/>
            <person name="Mata J.L."/>
            <person name="Ishikawa N.K."/>
            <person name="Vargas-Isla R."/>
            <person name="Ushijima S."/>
            <person name="Smith C.A."/>
            <person name="Donoghue J."/>
            <person name="Ahrendt S."/>
            <person name="Andreopoulos W."/>
            <person name="He G."/>
            <person name="LaButti K."/>
            <person name="Lipzen A."/>
            <person name="Ng V."/>
            <person name="Riley R."/>
            <person name="Sandor L."/>
            <person name="Barry K."/>
            <person name="Martinez A.T."/>
            <person name="Xiao Y."/>
            <person name="Gibbons J.G."/>
            <person name="Terashima K."/>
            <person name="Grigoriev I.V."/>
            <person name="Hibbett D."/>
        </authorList>
    </citation>
    <scope>NUCLEOTIDE SEQUENCE</scope>
    <source>
        <strain evidence="2">Sp2 HRB7682 ss15</strain>
    </source>
</reference>
<feature type="region of interest" description="Disordered" evidence="1">
    <location>
        <begin position="54"/>
        <end position="89"/>
    </location>
</feature>
<dbReference type="AlphaFoldDB" id="A0A9W9DEC6"/>
<dbReference type="Proteomes" id="UP001150238">
    <property type="component" value="Unassembled WGS sequence"/>
</dbReference>
<gene>
    <name evidence="2" type="ORF">C8J55DRAFT_404074</name>
</gene>
<protein>
    <submittedName>
        <fullName evidence="2">Uncharacterized protein</fullName>
    </submittedName>
</protein>
<name>A0A9W9DEC6_9AGAR</name>
<feature type="non-terminal residue" evidence="2">
    <location>
        <position position="299"/>
    </location>
</feature>
<organism evidence="2 3">
    <name type="scientific">Lentinula lateritia</name>
    <dbReference type="NCBI Taxonomy" id="40482"/>
    <lineage>
        <taxon>Eukaryota</taxon>
        <taxon>Fungi</taxon>
        <taxon>Dikarya</taxon>
        <taxon>Basidiomycota</taxon>
        <taxon>Agaricomycotina</taxon>
        <taxon>Agaricomycetes</taxon>
        <taxon>Agaricomycetidae</taxon>
        <taxon>Agaricales</taxon>
        <taxon>Marasmiineae</taxon>
        <taxon>Omphalotaceae</taxon>
        <taxon>Lentinula</taxon>
    </lineage>
</organism>
<proteinExistence type="predicted"/>
<evidence type="ECO:0000313" key="3">
    <source>
        <dbReference type="Proteomes" id="UP001150238"/>
    </source>
</evidence>
<dbReference type="EMBL" id="JANVFS010000045">
    <property type="protein sequence ID" value="KAJ4466391.1"/>
    <property type="molecule type" value="Genomic_DNA"/>
</dbReference>
<evidence type="ECO:0000313" key="2">
    <source>
        <dbReference type="EMBL" id="KAJ4466391.1"/>
    </source>
</evidence>
<evidence type="ECO:0000256" key="1">
    <source>
        <dbReference type="SAM" id="MobiDB-lite"/>
    </source>
</evidence>
<comment type="caution">
    <text evidence="2">The sequence shown here is derived from an EMBL/GenBank/DDBJ whole genome shotgun (WGS) entry which is preliminary data.</text>
</comment>
<accession>A0A9W9DEC6</accession>
<feature type="compositionally biased region" description="Polar residues" evidence="1">
    <location>
        <begin position="54"/>
        <end position="66"/>
    </location>
</feature>